<name>A0A6S7HCM6_PARCT</name>
<feature type="region of interest" description="Disordered" evidence="1">
    <location>
        <begin position="82"/>
        <end position="141"/>
    </location>
</feature>
<dbReference type="EMBL" id="CACRXK020002289">
    <property type="protein sequence ID" value="CAB3993591.1"/>
    <property type="molecule type" value="Genomic_DNA"/>
</dbReference>
<evidence type="ECO:0000313" key="3">
    <source>
        <dbReference type="Proteomes" id="UP001152795"/>
    </source>
</evidence>
<dbReference type="InterPro" id="IPR043159">
    <property type="entry name" value="Lectin_gal-bd_sf"/>
</dbReference>
<dbReference type="OrthoDB" id="5970528at2759"/>
<dbReference type="InterPro" id="IPR000922">
    <property type="entry name" value="Lectin_gal-bd_dom"/>
</dbReference>
<reference evidence="2" key="1">
    <citation type="submission" date="2020-04" db="EMBL/GenBank/DDBJ databases">
        <authorList>
            <person name="Alioto T."/>
            <person name="Alioto T."/>
            <person name="Gomez Garrido J."/>
        </authorList>
    </citation>
    <scope>NUCLEOTIDE SEQUENCE</scope>
    <source>
        <strain evidence="2">A484AB</strain>
    </source>
</reference>
<sequence>MEIFNRRTTNIVKRPEVTASKRQPRTVFGFFLFGGKIKPSEAFDTSTFDTLRLGDEITSDMLEQIRALQAILNQPISLGLLVRGGEGPPGPPGSSGKTGGRGTVGDQGPVGENGSAGLEGRFGKTGSPGPPGEPGAPGYQRTYGAVNYANYARDYGVTDDQSYTNAQQQNYNTDQSLSGKTQIICEDKRLWVGCNQNEKINITNAFWGRDDFITCSQDAPSNHSVRQYSLDNNDHVVMKIKEICDWRPTCELYATRLFLDDVTNSQVYKYLRVVYECVPNAYDKGNFGEHQENWEEKLSRNDTALWTQ</sequence>
<dbReference type="PANTHER" id="PTHR46780">
    <property type="entry name" value="PROTEIN EVA-1"/>
    <property type="match status" value="1"/>
</dbReference>
<dbReference type="GO" id="GO:0030246">
    <property type="term" value="F:carbohydrate binding"/>
    <property type="evidence" value="ECO:0007669"/>
    <property type="project" value="InterPro"/>
</dbReference>
<dbReference type="Pfam" id="PF01391">
    <property type="entry name" value="Collagen"/>
    <property type="match status" value="1"/>
</dbReference>
<keyword evidence="3" id="KW-1185">Reference proteome</keyword>
<evidence type="ECO:0000256" key="1">
    <source>
        <dbReference type="SAM" id="MobiDB-lite"/>
    </source>
</evidence>
<evidence type="ECO:0000313" key="2">
    <source>
        <dbReference type="EMBL" id="CAB3993591.1"/>
    </source>
</evidence>
<dbReference type="InterPro" id="IPR008160">
    <property type="entry name" value="Collagen"/>
</dbReference>
<proteinExistence type="predicted"/>
<organism evidence="2 3">
    <name type="scientific">Paramuricea clavata</name>
    <name type="common">Red gorgonian</name>
    <name type="synonym">Violescent sea-whip</name>
    <dbReference type="NCBI Taxonomy" id="317549"/>
    <lineage>
        <taxon>Eukaryota</taxon>
        <taxon>Metazoa</taxon>
        <taxon>Cnidaria</taxon>
        <taxon>Anthozoa</taxon>
        <taxon>Octocorallia</taxon>
        <taxon>Malacalcyonacea</taxon>
        <taxon>Plexauridae</taxon>
        <taxon>Paramuricea</taxon>
    </lineage>
</organism>
<accession>A0A6S7HCM6</accession>
<dbReference type="Proteomes" id="UP001152795">
    <property type="component" value="Unassembled WGS sequence"/>
</dbReference>
<dbReference type="AlphaFoldDB" id="A0A6S7HCM6"/>
<feature type="compositionally biased region" description="Gly residues" evidence="1">
    <location>
        <begin position="96"/>
        <end position="105"/>
    </location>
</feature>
<comment type="caution">
    <text evidence="2">The sequence shown here is derived from an EMBL/GenBank/DDBJ whole genome shotgun (WGS) entry which is preliminary data.</text>
</comment>
<gene>
    <name evidence="2" type="ORF">PACLA_8A011788</name>
</gene>
<dbReference type="Gene3D" id="2.60.120.740">
    <property type="match status" value="1"/>
</dbReference>
<dbReference type="Pfam" id="PF02140">
    <property type="entry name" value="SUEL_Lectin"/>
    <property type="match status" value="1"/>
</dbReference>
<protein>
    <submittedName>
        <fullName evidence="2">Nematogalectin, partial</fullName>
    </submittedName>
</protein>